<evidence type="ECO:0000313" key="4">
    <source>
        <dbReference type="Proteomes" id="UP000464178"/>
    </source>
</evidence>
<proteinExistence type="inferred from homology"/>
<dbReference type="RefSeq" id="WP_162666361.1">
    <property type="nucleotide sequence ID" value="NZ_LR593886.1"/>
</dbReference>
<dbReference type="InterPro" id="IPR036291">
    <property type="entry name" value="NAD(P)-bd_dom_sf"/>
</dbReference>
<dbReference type="InterPro" id="IPR001509">
    <property type="entry name" value="Epimerase_deHydtase"/>
</dbReference>
<organism evidence="3 4">
    <name type="scientific">Gemmata massiliana</name>
    <dbReference type="NCBI Taxonomy" id="1210884"/>
    <lineage>
        <taxon>Bacteria</taxon>
        <taxon>Pseudomonadati</taxon>
        <taxon>Planctomycetota</taxon>
        <taxon>Planctomycetia</taxon>
        <taxon>Gemmatales</taxon>
        <taxon>Gemmataceae</taxon>
        <taxon>Gemmata</taxon>
    </lineage>
</organism>
<dbReference type="SUPFAM" id="SSF51735">
    <property type="entry name" value="NAD(P)-binding Rossmann-fold domains"/>
    <property type="match status" value="1"/>
</dbReference>
<protein>
    <recommendedName>
        <fullName evidence="2">NAD-dependent epimerase/dehydratase domain-containing protein</fullName>
    </recommendedName>
</protein>
<evidence type="ECO:0000259" key="2">
    <source>
        <dbReference type="Pfam" id="PF01370"/>
    </source>
</evidence>
<dbReference type="KEGG" id="gms:SOIL9_63550"/>
<dbReference type="Gene3D" id="3.40.50.720">
    <property type="entry name" value="NAD(P)-binding Rossmann-like Domain"/>
    <property type="match status" value="1"/>
</dbReference>
<evidence type="ECO:0000256" key="1">
    <source>
        <dbReference type="ARBA" id="ARBA00007637"/>
    </source>
</evidence>
<reference evidence="3 4" key="1">
    <citation type="submission" date="2019-05" db="EMBL/GenBank/DDBJ databases">
        <authorList>
            <consortium name="Science for Life Laboratories"/>
        </authorList>
    </citation>
    <scope>NUCLEOTIDE SEQUENCE [LARGE SCALE GENOMIC DNA]</scope>
    <source>
        <strain evidence="3">Soil9</strain>
    </source>
</reference>
<keyword evidence="4" id="KW-1185">Reference proteome</keyword>
<dbReference type="GO" id="GO:0008743">
    <property type="term" value="F:L-threonine 3-dehydrogenase activity"/>
    <property type="evidence" value="ECO:0007669"/>
    <property type="project" value="TreeGrafter"/>
</dbReference>
<dbReference type="Proteomes" id="UP000464178">
    <property type="component" value="Chromosome"/>
</dbReference>
<dbReference type="EMBL" id="LR593886">
    <property type="protein sequence ID" value="VTR91359.1"/>
    <property type="molecule type" value="Genomic_DNA"/>
</dbReference>
<dbReference type="AlphaFoldDB" id="A0A6P2CR46"/>
<sequence length="342" mass="37127">MSRKPSVLITGASGEIGHALISRLSHSDPDRPIVTLDLNPLPPESAKLVKQAVNGSILDPALLDGILAQYEVDHVYHLAALLSTRSEFSPALAHKVNVEGTLNLLEFAQKQGESHGRPVAFFYPSSIAAFGLPSLDIKGQAGQVKEDDYNVPTTMYGANKLYCEHLGRYYSRHYKQLAVETMSGKVDFRCIRFPGLISAETVPSGGTSDYAPEMIHAAASGQPYACFVRPDTRIPFMAMPDAVDAIFRLMDAPRARLSRTVYNIGAFAPSAAEIATVVHAAFPKAEMSTKVDEKRQGIVDSWPADVDDSAARNDWGHAPQYGFASAFGEYLIPSIKKRYAGA</sequence>
<comment type="similarity">
    <text evidence="1">Belongs to the NAD(P)-dependent epimerase/dehydratase family.</text>
</comment>
<dbReference type="Pfam" id="PF01370">
    <property type="entry name" value="Epimerase"/>
    <property type="match status" value="1"/>
</dbReference>
<feature type="domain" description="NAD-dependent epimerase/dehydratase" evidence="2">
    <location>
        <begin position="7"/>
        <end position="265"/>
    </location>
</feature>
<gene>
    <name evidence="3" type="ORF">SOIL9_63550</name>
</gene>
<dbReference type="InterPro" id="IPR051225">
    <property type="entry name" value="NAD(P)_epim/dehydratase"/>
</dbReference>
<dbReference type="PANTHER" id="PTHR42687">
    <property type="entry name" value="L-THREONINE 3-DEHYDROGENASE"/>
    <property type="match status" value="1"/>
</dbReference>
<evidence type="ECO:0000313" key="3">
    <source>
        <dbReference type="EMBL" id="VTR91359.1"/>
    </source>
</evidence>
<dbReference type="PANTHER" id="PTHR42687:SF1">
    <property type="entry name" value="L-THREONINE 3-DEHYDROGENASE, MITOCHONDRIAL"/>
    <property type="match status" value="1"/>
</dbReference>
<dbReference type="GO" id="GO:0006567">
    <property type="term" value="P:L-threonine catabolic process"/>
    <property type="evidence" value="ECO:0007669"/>
    <property type="project" value="TreeGrafter"/>
</dbReference>
<accession>A0A6P2CR46</accession>
<name>A0A6P2CR46_9BACT</name>